<gene>
    <name evidence="2" type="ORF">BCR35DRAFT_120097</name>
</gene>
<sequence length="125" mass="14032">MEQTRSKDKDVSNRIEWIDDGAEVAYVPSYEGITISLEDARRESRMARSAWSRFKHQLSTPAQRPFLPPPQNARSLISYSTSFAHSHPLPAPQPPQPSFPFPPPQPSLPNSPPPPLASRQDAHRP</sequence>
<dbReference type="EMBL" id="MCGR01000034">
    <property type="protein sequence ID" value="ORY76513.1"/>
    <property type="molecule type" value="Genomic_DNA"/>
</dbReference>
<evidence type="ECO:0000256" key="1">
    <source>
        <dbReference type="SAM" id="MobiDB-lite"/>
    </source>
</evidence>
<comment type="caution">
    <text evidence="2">The sequence shown here is derived from an EMBL/GenBank/DDBJ whole genome shotgun (WGS) entry which is preliminary data.</text>
</comment>
<dbReference type="AlphaFoldDB" id="A0A1Y2EY44"/>
<keyword evidence="3" id="KW-1185">Reference proteome</keyword>
<evidence type="ECO:0000313" key="3">
    <source>
        <dbReference type="Proteomes" id="UP000193467"/>
    </source>
</evidence>
<accession>A0A1Y2EY44</accession>
<proteinExistence type="predicted"/>
<name>A0A1Y2EY44_9BASI</name>
<feature type="region of interest" description="Disordered" evidence="1">
    <location>
        <begin position="55"/>
        <end position="125"/>
    </location>
</feature>
<dbReference type="InParanoid" id="A0A1Y2EY44"/>
<protein>
    <submittedName>
        <fullName evidence="2">Uncharacterized protein</fullName>
    </submittedName>
</protein>
<dbReference type="Proteomes" id="UP000193467">
    <property type="component" value="Unassembled WGS sequence"/>
</dbReference>
<reference evidence="2 3" key="1">
    <citation type="submission" date="2016-07" db="EMBL/GenBank/DDBJ databases">
        <title>Pervasive Adenine N6-methylation of Active Genes in Fungi.</title>
        <authorList>
            <consortium name="DOE Joint Genome Institute"/>
            <person name="Mondo S.J."/>
            <person name="Dannebaum R.O."/>
            <person name="Kuo R.C."/>
            <person name="Labutti K."/>
            <person name="Haridas S."/>
            <person name="Kuo A."/>
            <person name="Salamov A."/>
            <person name="Ahrendt S.R."/>
            <person name="Lipzen A."/>
            <person name="Sullivan W."/>
            <person name="Andreopoulos W.B."/>
            <person name="Clum A."/>
            <person name="Lindquist E."/>
            <person name="Daum C."/>
            <person name="Ramamoorthy G.K."/>
            <person name="Gryganskyi A."/>
            <person name="Culley D."/>
            <person name="Magnuson J.K."/>
            <person name="James T.Y."/>
            <person name="O'Malley M.A."/>
            <person name="Stajich J.E."/>
            <person name="Spatafora J.W."/>
            <person name="Visel A."/>
            <person name="Grigoriev I.V."/>
        </authorList>
    </citation>
    <scope>NUCLEOTIDE SEQUENCE [LARGE SCALE GENOMIC DNA]</scope>
    <source>
        <strain evidence="2 3">62-1032</strain>
    </source>
</reference>
<feature type="compositionally biased region" description="Pro residues" evidence="1">
    <location>
        <begin position="89"/>
        <end position="116"/>
    </location>
</feature>
<organism evidence="2 3">
    <name type="scientific">Leucosporidium creatinivorum</name>
    <dbReference type="NCBI Taxonomy" id="106004"/>
    <lineage>
        <taxon>Eukaryota</taxon>
        <taxon>Fungi</taxon>
        <taxon>Dikarya</taxon>
        <taxon>Basidiomycota</taxon>
        <taxon>Pucciniomycotina</taxon>
        <taxon>Microbotryomycetes</taxon>
        <taxon>Leucosporidiales</taxon>
        <taxon>Leucosporidium</taxon>
    </lineage>
</organism>
<feature type="compositionally biased region" description="Polar residues" evidence="1">
    <location>
        <begin position="72"/>
        <end position="84"/>
    </location>
</feature>
<evidence type="ECO:0000313" key="2">
    <source>
        <dbReference type="EMBL" id="ORY76513.1"/>
    </source>
</evidence>